<evidence type="ECO:0000313" key="4">
    <source>
        <dbReference type="EMBL" id="TPR43432.1"/>
    </source>
</evidence>
<accession>A0A9Q8IM47</accession>
<reference evidence="4" key="1">
    <citation type="submission" date="2018-08" db="EMBL/GenBank/DDBJ databases">
        <title>Comparative genomics of wild bee and flower associated Lactobacillus reveals potential adaptation to the bee host.</title>
        <authorList>
            <person name="Vuong H.Q."/>
            <person name="Mcfrederick Q.S."/>
        </authorList>
    </citation>
    <scope>NUCLEOTIDE SEQUENCE</scope>
    <source>
        <strain evidence="4">HV_63</strain>
    </source>
</reference>
<dbReference type="Pfam" id="PF08706">
    <property type="entry name" value="D5_N"/>
    <property type="match status" value="1"/>
</dbReference>
<dbReference type="NCBIfam" id="TIGR01613">
    <property type="entry name" value="primase_Cterm"/>
    <property type="match status" value="1"/>
</dbReference>
<evidence type="ECO:0000256" key="1">
    <source>
        <dbReference type="ARBA" id="ARBA00022741"/>
    </source>
</evidence>
<protein>
    <recommendedName>
        <fullName evidence="3">SF3 helicase domain-containing protein</fullName>
    </recommendedName>
</protein>
<gene>
    <name evidence="4" type="ORF">DY130_05285</name>
</gene>
<comment type="caution">
    <text evidence="4">The sequence shown here is derived from an EMBL/GenBank/DDBJ whole genome shotgun (WGS) entry which is preliminary data.</text>
</comment>
<dbReference type="SUPFAM" id="SSF52540">
    <property type="entry name" value="P-loop containing nucleoside triphosphate hydrolases"/>
    <property type="match status" value="1"/>
</dbReference>
<dbReference type="Pfam" id="PF19263">
    <property type="entry name" value="DUF5906"/>
    <property type="match status" value="1"/>
</dbReference>
<evidence type="ECO:0000259" key="3">
    <source>
        <dbReference type="PROSITE" id="PS51206"/>
    </source>
</evidence>
<dbReference type="Gene3D" id="3.40.50.300">
    <property type="entry name" value="P-loop containing nucleotide triphosphate hydrolases"/>
    <property type="match status" value="1"/>
</dbReference>
<dbReference type="SMART" id="SM00885">
    <property type="entry name" value="D5_N"/>
    <property type="match status" value="1"/>
</dbReference>
<dbReference type="InterPro" id="IPR014015">
    <property type="entry name" value="Helicase_SF3_DNA-vir"/>
</dbReference>
<feature type="domain" description="SF3 helicase" evidence="3">
    <location>
        <begin position="147"/>
        <end position="279"/>
    </location>
</feature>
<proteinExistence type="predicted"/>
<dbReference type="InterPro" id="IPR027417">
    <property type="entry name" value="P-loop_NTPase"/>
</dbReference>
<dbReference type="RefSeq" id="WP_140924269.1">
    <property type="nucleotide sequence ID" value="NZ_QUBF01000005.1"/>
</dbReference>
<dbReference type="GO" id="GO:0005524">
    <property type="term" value="F:ATP binding"/>
    <property type="evidence" value="ECO:0007669"/>
    <property type="project" value="UniProtKB-KW"/>
</dbReference>
<evidence type="ECO:0000256" key="2">
    <source>
        <dbReference type="ARBA" id="ARBA00022840"/>
    </source>
</evidence>
<keyword evidence="2" id="KW-0067">ATP-binding</keyword>
<dbReference type="InterPro" id="IPR045455">
    <property type="entry name" value="NrS-1_pol-like_helicase"/>
</dbReference>
<dbReference type="InterPro" id="IPR006500">
    <property type="entry name" value="Helicase_put_C_phage/plasmid"/>
</dbReference>
<dbReference type="AlphaFoldDB" id="A0A9Q8IM47"/>
<sequence>MLKYFYFTRFSIDEGERIAIYVNNKESPQYGLYTRNYDYLKRIINAINPHYPSKGIHEVLEKLEMMVVNVKKPEHTKDLIPVGNGIFNLKTKKLEDYTPEHVFSSKVSTNYDPKYNEVENIPKIDNWTLDDWLSNLSKDEQGRPDDQVFQLLWQVLADSLNGNYTRRKAILLNSEHGNSGKGTFQSLITNLVGEHNVATLKVNEFSERFAMSRLMGKSVCIGDDNPNGYIRDSSNFNSVITGDVVNIEYKGKDSFTTQLTPTVIQSFNGLPHFSNKGGT</sequence>
<dbReference type="Proteomes" id="UP000784700">
    <property type="component" value="Unassembled WGS sequence"/>
</dbReference>
<evidence type="ECO:0000313" key="5">
    <source>
        <dbReference type="Proteomes" id="UP000784700"/>
    </source>
</evidence>
<name>A0A9Q8IM47_9LACO</name>
<dbReference type="InterPro" id="IPR014818">
    <property type="entry name" value="Phage/plasmid_primase_P4_C"/>
</dbReference>
<keyword evidence="1" id="KW-0547">Nucleotide-binding</keyword>
<dbReference type="PROSITE" id="PS51206">
    <property type="entry name" value="SF3_HELICASE_1"/>
    <property type="match status" value="1"/>
</dbReference>
<dbReference type="EMBL" id="QUBG01000005">
    <property type="protein sequence ID" value="TPR43432.1"/>
    <property type="molecule type" value="Genomic_DNA"/>
</dbReference>
<organism evidence="4 5">
    <name type="scientific">Apilactobacillus micheneri</name>
    <dbReference type="NCBI Taxonomy" id="1899430"/>
    <lineage>
        <taxon>Bacteria</taxon>
        <taxon>Bacillati</taxon>
        <taxon>Bacillota</taxon>
        <taxon>Bacilli</taxon>
        <taxon>Lactobacillales</taxon>
        <taxon>Lactobacillaceae</taxon>
        <taxon>Apilactobacillus</taxon>
    </lineage>
</organism>